<dbReference type="EMBL" id="PFGC01000050">
    <property type="protein sequence ID" value="PIW36490.1"/>
    <property type="molecule type" value="Genomic_DNA"/>
</dbReference>
<name>A0A2M7H2N5_9BACT</name>
<evidence type="ECO:0008006" key="8">
    <source>
        <dbReference type="Google" id="ProtNLM"/>
    </source>
</evidence>
<dbReference type="InterPro" id="IPR041492">
    <property type="entry name" value="HAD_2"/>
</dbReference>
<organism evidence="6 7">
    <name type="scientific">Candidatus Kerfeldbacteria bacterium CG15_BIG_FIL_POST_REV_8_21_14_020_45_12</name>
    <dbReference type="NCBI Taxonomy" id="2014247"/>
    <lineage>
        <taxon>Bacteria</taxon>
        <taxon>Candidatus Kerfeldiibacteriota</taxon>
    </lineage>
</organism>
<dbReference type="Gene3D" id="1.10.150.240">
    <property type="entry name" value="Putative phosphatase, domain 2"/>
    <property type="match status" value="1"/>
</dbReference>
<comment type="similarity">
    <text evidence="2">Belongs to the HAD-like hydrolase superfamily. CbbY/CbbZ/Gph/YieH family.</text>
</comment>
<dbReference type="Pfam" id="PF13419">
    <property type="entry name" value="HAD_2"/>
    <property type="match status" value="1"/>
</dbReference>
<comment type="cofactor">
    <cofactor evidence="1">
        <name>Mg(2+)</name>
        <dbReference type="ChEBI" id="CHEBI:18420"/>
    </cofactor>
</comment>
<keyword evidence="3" id="KW-0479">Metal-binding</keyword>
<dbReference type="PRINTS" id="PR00413">
    <property type="entry name" value="HADHALOGNASE"/>
</dbReference>
<dbReference type="InterPro" id="IPR051600">
    <property type="entry name" value="Beta-PGM-like"/>
</dbReference>
<evidence type="ECO:0000256" key="5">
    <source>
        <dbReference type="ARBA" id="ARBA00023277"/>
    </source>
</evidence>
<evidence type="ECO:0000256" key="4">
    <source>
        <dbReference type="ARBA" id="ARBA00022842"/>
    </source>
</evidence>
<dbReference type="InterPro" id="IPR036412">
    <property type="entry name" value="HAD-like_sf"/>
</dbReference>
<dbReference type="GO" id="GO:0046872">
    <property type="term" value="F:metal ion binding"/>
    <property type="evidence" value="ECO:0007669"/>
    <property type="project" value="UniProtKB-KW"/>
</dbReference>
<dbReference type="PANTHER" id="PTHR46193">
    <property type="entry name" value="6-PHOSPHOGLUCONATE PHOSPHATASE"/>
    <property type="match status" value="1"/>
</dbReference>
<dbReference type="AlphaFoldDB" id="A0A2M7H2N5"/>
<gene>
    <name evidence="6" type="ORF">COW24_04735</name>
</gene>
<keyword evidence="5" id="KW-0119">Carbohydrate metabolism</keyword>
<dbReference type="SFLD" id="SFLDS00003">
    <property type="entry name" value="Haloacid_Dehalogenase"/>
    <property type="match status" value="1"/>
</dbReference>
<proteinExistence type="inferred from homology"/>
<reference evidence="6 7" key="1">
    <citation type="submission" date="2017-09" db="EMBL/GenBank/DDBJ databases">
        <title>Depth-based differentiation of microbial function through sediment-hosted aquifers and enrichment of novel symbionts in the deep terrestrial subsurface.</title>
        <authorList>
            <person name="Probst A.J."/>
            <person name="Ladd B."/>
            <person name="Jarett J.K."/>
            <person name="Geller-Mcgrath D.E."/>
            <person name="Sieber C.M."/>
            <person name="Emerson J.B."/>
            <person name="Anantharaman K."/>
            <person name="Thomas B.C."/>
            <person name="Malmstrom R."/>
            <person name="Stieglmeier M."/>
            <person name="Klingl A."/>
            <person name="Woyke T."/>
            <person name="Ryan C.M."/>
            <person name="Banfield J.F."/>
        </authorList>
    </citation>
    <scope>NUCLEOTIDE SEQUENCE [LARGE SCALE GENOMIC DNA]</scope>
    <source>
        <strain evidence="6">CG15_BIG_FIL_POST_REV_8_21_14_020_45_12</strain>
    </source>
</reference>
<evidence type="ECO:0000256" key="2">
    <source>
        <dbReference type="ARBA" id="ARBA00006171"/>
    </source>
</evidence>
<dbReference type="InterPro" id="IPR006439">
    <property type="entry name" value="HAD-SF_hydro_IA"/>
</dbReference>
<accession>A0A2M7H2N5</accession>
<evidence type="ECO:0000256" key="1">
    <source>
        <dbReference type="ARBA" id="ARBA00001946"/>
    </source>
</evidence>
<dbReference type="SFLD" id="SFLDG01129">
    <property type="entry name" value="C1.5:_HAD__Beta-PGM__Phosphata"/>
    <property type="match status" value="1"/>
</dbReference>
<evidence type="ECO:0000256" key="3">
    <source>
        <dbReference type="ARBA" id="ARBA00022723"/>
    </source>
</evidence>
<evidence type="ECO:0000313" key="6">
    <source>
        <dbReference type="EMBL" id="PIW36490.1"/>
    </source>
</evidence>
<evidence type="ECO:0000313" key="7">
    <source>
        <dbReference type="Proteomes" id="UP000230292"/>
    </source>
</evidence>
<sequence>MKLAGALFDFDGTLISNGHYHIEAVRSVLERHLGASVDSESVRQLTGLKYYDKLVHLLAERGIDDDELAAELEQQASEHYHTNHSIDSAIIPGLPLFLQRLSDAGVTMAVVTSASNSYAVDHLMRADLSHFFASVTGGDDVKNRKPDPEPYLKNLGMHGLASSNTVVFEDSPPGLAAGMAAGLPVIALLTNFSREELPGAALYISDYSELTLEMLEEIL</sequence>
<dbReference type="InterPro" id="IPR023214">
    <property type="entry name" value="HAD_sf"/>
</dbReference>
<dbReference type="NCBIfam" id="TIGR01509">
    <property type="entry name" value="HAD-SF-IA-v3"/>
    <property type="match status" value="1"/>
</dbReference>
<protein>
    <recommendedName>
        <fullName evidence="8">HAD family phosphatase</fullName>
    </recommendedName>
</protein>
<comment type="caution">
    <text evidence="6">The sequence shown here is derived from an EMBL/GenBank/DDBJ whole genome shotgun (WGS) entry which is preliminary data.</text>
</comment>
<dbReference type="PANTHER" id="PTHR46193:SF18">
    <property type="entry name" value="HEXITOL PHOSPHATASE B"/>
    <property type="match status" value="1"/>
</dbReference>
<dbReference type="InterPro" id="IPR023198">
    <property type="entry name" value="PGP-like_dom2"/>
</dbReference>
<dbReference type="Gene3D" id="3.40.50.1000">
    <property type="entry name" value="HAD superfamily/HAD-like"/>
    <property type="match status" value="1"/>
</dbReference>
<dbReference type="SUPFAM" id="SSF56784">
    <property type="entry name" value="HAD-like"/>
    <property type="match status" value="1"/>
</dbReference>
<dbReference type="GO" id="GO:0003824">
    <property type="term" value="F:catalytic activity"/>
    <property type="evidence" value="ECO:0007669"/>
    <property type="project" value="UniProtKB-ARBA"/>
</dbReference>
<dbReference type="Proteomes" id="UP000230292">
    <property type="component" value="Unassembled WGS sequence"/>
</dbReference>
<keyword evidence="4" id="KW-0460">Magnesium</keyword>